<dbReference type="Pfam" id="PF14009">
    <property type="entry name" value="PADRE"/>
    <property type="match status" value="1"/>
</dbReference>
<organism evidence="1 2">
    <name type="scientific">Canna indica</name>
    <name type="common">Indian-shot</name>
    <dbReference type="NCBI Taxonomy" id="4628"/>
    <lineage>
        <taxon>Eukaryota</taxon>
        <taxon>Viridiplantae</taxon>
        <taxon>Streptophyta</taxon>
        <taxon>Embryophyta</taxon>
        <taxon>Tracheophyta</taxon>
        <taxon>Spermatophyta</taxon>
        <taxon>Magnoliopsida</taxon>
        <taxon>Liliopsida</taxon>
        <taxon>Zingiberales</taxon>
        <taxon>Cannaceae</taxon>
        <taxon>Canna</taxon>
    </lineage>
</organism>
<proteinExistence type="predicted"/>
<keyword evidence="2" id="KW-1185">Reference proteome</keyword>
<name>A0AAQ3QNX8_9LILI</name>
<accession>A0AAQ3QNX8</accession>
<dbReference type="AlphaFoldDB" id="A0AAQ3QNX8"/>
<sequence>MTVAARSCYYGTIHELDGPTSVAELMLEHPHQFMVDVRAVSVGSRKVVLPLMADQMLEPDGACAMLPMALAYTRPSCCR</sequence>
<dbReference type="Proteomes" id="UP001327560">
    <property type="component" value="Chromosome 9"/>
</dbReference>
<dbReference type="EMBL" id="CP136898">
    <property type="protein sequence ID" value="WOL19806.1"/>
    <property type="molecule type" value="Genomic_DNA"/>
</dbReference>
<dbReference type="InterPro" id="IPR025322">
    <property type="entry name" value="PADRE_dom"/>
</dbReference>
<evidence type="ECO:0000313" key="1">
    <source>
        <dbReference type="EMBL" id="WOL19806.1"/>
    </source>
</evidence>
<protein>
    <submittedName>
        <fullName evidence="1">Uncharacterized protein</fullName>
    </submittedName>
</protein>
<evidence type="ECO:0000313" key="2">
    <source>
        <dbReference type="Proteomes" id="UP001327560"/>
    </source>
</evidence>
<gene>
    <name evidence="1" type="ORF">Cni_G28608</name>
</gene>
<reference evidence="1 2" key="1">
    <citation type="submission" date="2023-10" db="EMBL/GenBank/DDBJ databases">
        <title>Chromosome-scale genome assembly provides insights into flower coloration mechanisms of Canna indica.</title>
        <authorList>
            <person name="Li C."/>
        </authorList>
    </citation>
    <scope>NUCLEOTIDE SEQUENCE [LARGE SCALE GENOMIC DNA]</scope>
    <source>
        <tissue evidence="1">Flower</tissue>
    </source>
</reference>